<dbReference type="Proteomes" id="UP000008177">
    <property type="component" value="Unplaced contigs"/>
</dbReference>
<evidence type="ECO:0000313" key="3">
    <source>
        <dbReference type="Proteomes" id="UP000008177"/>
    </source>
</evidence>
<protein>
    <submittedName>
        <fullName evidence="2">Uncharacterized protein</fullName>
    </submittedName>
</protein>
<feature type="compositionally biased region" description="Pro residues" evidence="1">
    <location>
        <begin position="1"/>
        <end position="12"/>
    </location>
</feature>
<feature type="compositionally biased region" description="Low complexity" evidence="1">
    <location>
        <begin position="13"/>
        <end position="29"/>
    </location>
</feature>
<dbReference type="AlphaFoldDB" id="G2XN80"/>
<organism evidence="2 3">
    <name type="scientific">Botryotinia fuckeliana (strain T4)</name>
    <name type="common">Noble rot fungus</name>
    <name type="synonym">Botrytis cinerea</name>
    <dbReference type="NCBI Taxonomy" id="999810"/>
    <lineage>
        <taxon>Eukaryota</taxon>
        <taxon>Fungi</taxon>
        <taxon>Dikarya</taxon>
        <taxon>Ascomycota</taxon>
        <taxon>Pezizomycotina</taxon>
        <taxon>Leotiomycetes</taxon>
        <taxon>Helotiales</taxon>
        <taxon>Sclerotiniaceae</taxon>
        <taxon>Botrytis</taxon>
    </lineage>
</organism>
<proteinExistence type="predicted"/>
<feature type="compositionally biased region" description="Polar residues" evidence="1">
    <location>
        <begin position="32"/>
        <end position="50"/>
    </location>
</feature>
<feature type="region of interest" description="Disordered" evidence="1">
    <location>
        <begin position="1"/>
        <end position="69"/>
    </location>
</feature>
<evidence type="ECO:0000313" key="2">
    <source>
        <dbReference type="EMBL" id="CCD42336.1"/>
    </source>
</evidence>
<reference evidence="3" key="1">
    <citation type="journal article" date="2011" name="PLoS Genet.">
        <title>Genomic analysis of the necrotrophic fungal pathogens Sclerotinia sclerotiorum and Botrytis cinerea.</title>
        <authorList>
            <person name="Amselem J."/>
            <person name="Cuomo C.A."/>
            <person name="van Kan J.A."/>
            <person name="Viaud M."/>
            <person name="Benito E.P."/>
            <person name="Couloux A."/>
            <person name="Coutinho P.M."/>
            <person name="de Vries R.P."/>
            <person name="Dyer P.S."/>
            <person name="Fillinger S."/>
            <person name="Fournier E."/>
            <person name="Gout L."/>
            <person name="Hahn M."/>
            <person name="Kohn L."/>
            <person name="Lapalu N."/>
            <person name="Plummer K.M."/>
            <person name="Pradier J.M."/>
            <person name="Quevillon E."/>
            <person name="Sharon A."/>
            <person name="Simon A."/>
            <person name="ten Have A."/>
            <person name="Tudzynski B."/>
            <person name="Tudzynski P."/>
            <person name="Wincker P."/>
            <person name="Andrew M."/>
            <person name="Anthouard V."/>
            <person name="Beever R.E."/>
            <person name="Beffa R."/>
            <person name="Benoit I."/>
            <person name="Bouzid O."/>
            <person name="Brault B."/>
            <person name="Chen Z."/>
            <person name="Choquer M."/>
            <person name="Collemare J."/>
            <person name="Cotton P."/>
            <person name="Danchin E.G."/>
            <person name="Da Silva C."/>
            <person name="Gautier A."/>
            <person name="Giraud C."/>
            <person name="Giraud T."/>
            <person name="Gonzalez C."/>
            <person name="Grossetete S."/>
            <person name="Guldener U."/>
            <person name="Henrissat B."/>
            <person name="Howlett B.J."/>
            <person name="Kodira C."/>
            <person name="Kretschmer M."/>
            <person name="Lappartient A."/>
            <person name="Leroch M."/>
            <person name="Levis C."/>
            <person name="Mauceli E."/>
            <person name="Neuveglise C."/>
            <person name="Oeser B."/>
            <person name="Pearson M."/>
            <person name="Poulain J."/>
            <person name="Poussereau N."/>
            <person name="Quesneville H."/>
            <person name="Rascle C."/>
            <person name="Schumacher J."/>
            <person name="Segurens B."/>
            <person name="Sexton A."/>
            <person name="Silva E."/>
            <person name="Sirven C."/>
            <person name="Soanes D.M."/>
            <person name="Talbot N.J."/>
            <person name="Templeton M."/>
            <person name="Yandava C."/>
            <person name="Yarden O."/>
            <person name="Zeng Q."/>
            <person name="Rollins J.A."/>
            <person name="Lebrun M.H."/>
            <person name="Dickman M."/>
        </authorList>
    </citation>
    <scope>NUCLEOTIDE SEQUENCE [LARGE SCALE GENOMIC DNA]</scope>
    <source>
        <strain evidence="3">T4</strain>
    </source>
</reference>
<sequence length="69" mass="7333">MISHPTPTPTTPLPTSISTFSPPTSLPFHISDSLSPFQNTSAHRATTHTSPEIGAATRAADQHLNQQIS</sequence>
<dbReference type="InParanoid" id="G2XN80"/>
<name>G2XN80_BOTF4</name>
<dbReference type="HOGENOM" id="CLU_2775617_0_0_1"/>
<dbReference type="EMBL" id="FQ790245">
    <property type="protein sequence ID" value="CCD42336.1"/>
    <property type="molecule type" value="Genomic_DNA"/>
</dbReference>
<accession>G2XN80</accession>
<evidence type="ECO:0000256" key="1">
    <source>
        <dbReference type="SAM" id="MobiDB-lite"/>
    </source>
</evidence>
<gene>
    <name evidence="2" type="ORF">BofuT4_uP014640.1</name>
</gene>